<proteinExistence type="predicted"/>
<evidence type="ECO:0000313" key="1">
    <source>
        <dbReference type="EMBL" id="VDL94139.1"/>
    </source>
</evidence>
<protein>
    <submittedName>
        <fullName evidence="1 3">Uncharacterized protein</fullName>
    </submittedName>
</protein>
<accession>A0A183SU56</accession>
<sequence>MKLYAWNYHPPRQPPSPGQLHLVFCIHPRGLADLEYAGNLKTKISAWTYQPSRPPPNEDIRLDIFSAQATSQLCSIASHGLHSSKKARQPGICKILEDEAFRLELSTAPTTSQSWSIASRGLHSSTRASDLTYAGSLKMKLSAWTYFPPRQPRSYGRLHLVVCVYPRGLADLVYARSLKKLSAWNYQQPQTTSQS</sequence>
<dbReference type="Proteomes" id="UP000275846">
    <property type="component" value="Unassembled WGS sequence"/>
</dbReference>
<evidence type="ECO:0000313" key="3">
    <source>
        <dbReference type="WBParaSite" id="SSLN_0000804901-mRNA-1"/>
    </source>
</evidence>
<keyword evidence="2" id="KW-1185">Reference proteome</keyword>
<dbReference type="WBParaSite" id="SSLN_0000804901-mRNA-1">
    <property type="protein sequence ID" value="SSLN_0000804901-mRNA-1"/>
    <property type="gene ID" value="SSLN_0000804901"/>
</dbReference>
<organism evidence="3">
    <name type="scientific">Schistocephalus solidus</name>
    <name type="common">Tapeworm</name>
    <dbReference type="NCBI Taxonomy" id="70667"/>
    <lineage>
        <taxon>Eukaryota</taxon>
        <taxon>Metazoa</taxon>
        <taxon>Spiralia</taxon>
        <taxon>Lophotrochozoa</taxon>
        <taxon>Platyhelminthes</taxon>
        <taxon>Cestoda</taxon>
        <taxon>Eucestoda</taxon>
        <taxon>Diphyllobothriidea</taxon>
        <taxon>Diphyllobothriidae</taxon>
        <taxon>Schistocephalus</taxon>
    </lineage>
</organism>
<dbReference type="AlphaFoldDB" id="A0A183SU56"/>
<reference evidence="1 2" key="2">
    <citation type="submission" date="2018-11" db="EMBL/GenBank/DDBJ databases">
        <authorList>
            <consortium name="Pathogen Informatics"/>
        </authorList>
    </citation>
    <scope>NUCLEOTIDE SEQUENCE [LARGE SCALE GENOMIC DNA]</scope>
    <source>
        <strain evidence="1 2">NST_G2</strain>
    </source>
</reference>
<reference evidence="3" key="1">
    <citation type="submission" date="2016-06" db="UniProtKB">
        <authorList>
            <consortium name="WormBaseParasite"/>
        </authorList>
    </citation>
    <scope>IDENTIFICATION</scope>
</reference>
<name>A0A183SU56_SCHSO</name>
<dbReference type="EMBL" id="UYSU01034289">
    <property type="protein sequence ID" value="VDL94139.1"/>
    <property type="molecule type" value="Genomic_DNA"/>
</dbReference>
<evidence type="ECO:0000313" key="2">
    <source>
        <dbReference type="Proteomes" id="UP000275846"/>
    </source>
</evidence>
<gene>
    <name evidence="1" type="ORF">SSLN_LOCUS7754</name>
</gene>